<evidence type="ECO:0000256" key="3">
    <source>
        <dbReference type="ARBA" id="ARBA00023163"/>
    </source>
</evidence>
<keyword evidence="1" id="KW-0805">Transcription regulation</keyword>
<keyword evidence="2" id="KW-0238">DNA-binding</keyword>
<evidence type="ECO:0000256" key="2">
    <source>
        <dbReference type="ARBA" id="ARBA00023125"/>
    </source>
</evidence>
<dbReference type="RefSeq" id="WP_185446297.1">
    <property type="nucleotide sequence ID" value="NZ_CP043661.1"/>
</dbReference>
<reference evidence="7" key="1">
    <citation type="submission" date="2019-09" db="EMBL/GenBank/DDBJ databases">
        <title>Antimicrobial potential of Antarctic Bacteria.</title>
        <authorList>
            <person name="Benaud N."/>
            <person name="Edwards R.J."/>
            <person name="Ferrari B.C."/>
        </authorList>
    </citation>
    <scope>NUCLEOTIDE SEQUENCE [LARGE SCALE GENOMIC DNA]</scope>
    <source>
        <strain evidence="7">SPB151</strain>
    </source>
</reference>
<name>A0A7G6WU02_9ACTN</name>
<accession>A0A7G6WU02</accession>
<dbReference type="InterPro" id="IPR052362">
    <property type="entry name" value="HTH-GbsR_regulator"/>
</dbReference>
<organism evidence="6 7">
    <name type="scientific">Kribbella qitaiheensis</name>
    <dbReference type="NCBI Taxonomy" id="1544730"/>
    <lineage>
        <taxon>Bacteria</taxon>
        <taxon>Bacillati</taxon>
        <taxon>Actinomycetota</taxon>
        <taxon>Actinomycetes</taxon>
        <taxon>Propionibacteriales</taxon>
        <taxon>Kribbellaceae</taxon>
        <taxon>Kribbella</taxon>
    </lineage>
</organism>
<dbReference type="EMBL" id="CP043661">
    <property type="protein sequence ID" value="QNE17467.1"/>
    <property type="molecule type" value="Genomic_DNA"/>
</dbReference>
<dbReference type="GO" id="GO:0003677">
    <property type="term" value="F:DNA binding"/>
    <property type="evidence" value="ECO:0007669"/>
    <property type="project" value="UniProtKB-KW"/>
</dbReference>
<gene>
    <name evidence="6" type="ORF">F1D05_05510</name>
</gene>
<dbReference type="Pfam" id="PF01047">
    <property type="entry name" value="MarR"/>
    <property type="match status" value="1"/>
</dbReference>
<dbReference type="InterPro" id="IPR000835">
    <property type="entry name" value="HTH_MarR-typ"/>
</dbReference>
<dbReference type="KEGG" id="kqi:F1D05_05510"/>
<keyword evidence="3" id="KW-0804">Transcription</keyword>
<dbReference type="InterPro" id="IPR011991">
    <property type="entry name" value="ArsR-like_HTH"/>
</dbReference>
<keyword evidence="7" id="KW-1185">Reference proteome</keyword>
<dbReference type="SUPFAM" id="SSF46785">
    <property type="entry name" value="Winged helix' DNA-binding domain"/>
    <property type="match status" value="1"/>
</dbReference>
<feature type="region of interest" description="Disordered" evidence="4">
    <location>
        <begin position="108"/>
        <end position="170"/>
    </location>
</feature>
<dbReference type="PANTHER" id="PTHR38465:SF2">
    <property type="entry name" value="HTH-TYPE TRANSCRIPTIONAL REGULATOR MMPR5"/>
    <property type="match status" value="1"/>
</dbReference>
<dbReference type="CDD" id="cd00090">
    <property type="entry name" value="HTH_ARSR"/>
    <property type="match status" value="1"/>
</dbReference>
<dbReference type="InterPro" id="IPR036390">
    <property type="entry name" value="WH_DNA-bd_sf"/>
</dbReference>
<evidence type="ECO:0000313" key="6">
    <source>
        <dbReference type="EMBL" id="QNE17467.1"/>
    </source>
</evidence>
<reference evidence="6 7" key="2">
    <citation type="journal article" date="2020" name="Microbiol. Resour. Announc.">
        <title>Antarctic desert soil bacteria exhibit high novel natural product potential, evaluated through long-read genome sequencing and comparative genomics.</title>
        <authorList>
            <person name="Benaud N."/>
            <person name="Edwards R.J."/>
            <person name="Amos T.G."/>
            <person name="D'Agostino P.M."/>
            <person name="Gutierrez-Chavez C."/>
            <person name="Montgomery K."/>
            <person name="Nicetic I."/>
            <person name="Ferrari B.C."/>
        </authorList>
    </citation>
    <scope>NUCLEOTIDE SEQUENCE [LARGE SCALE GENOMIC DNA]</scope>
    <source>
        <strain evidence="6 7">SPB151</strain>
    </source>
</reference>
<proteinExistence type="predicted"/>
<evidence type="ECO:0000313" key="7">
    <source>
        <dbReference type="Proteomes" id="UP000515563"/>
    </source>
</evidence>
<dbReference type="GO" id="GO:0003700">
    <property type="term" value="F:DNA-binding transcription factor activity"/>
    <property type="evidence" value="ECO:0007669"/>
    <property type="project" value="InterPro"/>
</dbReference>
<evidence type="ECO:0000256" key="1">
    <source>
        <dbReference type="ARBA" id="ARBA00023015"/>
    </source>
</evidence>
<dbReference type="InterPro" id="IPR036388">
    <property type="entry name" value="WH-like_DNA-bd_sf"/>
</dbReference>
<dbReference type="PANTHER" id="PTHR38465">
    <property type="entry name" value="HTH-TYPE TRANSCRIPTIONAL REGULATOR MJ1563-RELATED"/>
    <property type="match status" value="1"/>
</dbReference>
<evidence type="ECO:0000259" key="5">
    <source>
        <dbReference type="Pfam" id="PF01047"/>
    </source>
</evidence>
<dbReference type="Gene3D" id="1.10.10.10">
    <property type="entry name" value="Winged helix-like DNA-binding domain superfamily/Winged helix DNA-binding domain"/>
    <property type="match status" value="1"/>
</dbReference>
<evidence type="ECO:0000256" key="4">
    <source>
        <dbReference type="SAM" id="MobiDB-lite"/>
    </source>
</evidence>
<dbReference type="Proteomes" id="UP000515563">
    <property type="component" value="Chromosome"/>
</dbReference>
<protein>
    <submittedName>
        <fullName evidence="6">MarR family transcriptional regulator</fullName>
    </submittedName>
</protein>
<dbReference type="AlphaFoldDB" id="A0A7G6WU02"/>
<feature type="domain" description="HTH marR-type" evidence="5">
    <location>
        <begin position="42"/>
        <end position="84"/>
    </location>
</feature>
<sequence>MSQEPSPEAVSQFVERFASVMANSGVPSMSARVMGRMLVSPTGTMTASELAETLQISQPAVSGAVRQLIQVAFISRERLPGSRKDHYRIRDDVFASILERRNNALGEWESSTRGRRRPLRPRDAGRAPPPGSLRLLRLHQRRPQPADQELAIPAPRNLKQPSANRRGGMV</sequence>